<comment type="subunit">
    <text evidence="10">Monomer.</text>
</comment>
<dbReference type="KEGG" id="bthg:MS2017_0130"/>
<dbReference type="UniPathway" id="UPA00109">
    <property type="reaction ID" value="UER00186"/>
</dbReference>
<evidence type="ECO:0000256" key="1">
    <source>
        <dbReference type="ARBA" id="ARBA00000370"/>
    </source>
</evidence>
<evidence type="ECO:0000256" key="5">
    <source>
        <dbReference type="ARBA" id="ARBA00022723"/>
    </source>
</evidence>
<evidence type="ECO:0000256" key="7">
    <source>
        <dbReference type="ARBA" id="ARBA00023211"/>
    </source>
</evidence>
<feature type="binding site" evidence="10 12">
    <location>
        <begin position="161"/>
        <end position="162"/>
    </location>
    <ligand>
        <name>substrate</name>
    </ligand>
</feature>
<accession>A0A3G3IJJ3</accession>
<dbReference type="SUPFAM" id="SSF53649">
    <property type="entry name" value="Alkaline phosphatase-like"/>
    <property type="match status" value="1"/>
</dbReference>
<keyword evidence="7 10" id="KW-0464">Manganese</keyword>
<dbReference type="EMBL" id="CAESAQ020000001">
    <property type="protein sequence ID" value="CAB5493865.1"/>
    <property type="molecule type" value="Genomic_DNA"/>
</dbReference>
<feature type="binding site" evidence="10 13">
    <location>
        <position position="405"/>
    </location>
    <ligand>
        <name>Mn(2+)</name>
        <dbReference type="ChEBI" id="CHEBI:29035"/>
        <label>1</label>
    </ligand>
</feature>
<evidence type="ECO:0000313" key="19">
    <source>
        <dbReference type="Proteomes" id="UP000643672"/>
    </source>
</evidence>
<reference evidence="16 18" key="1">
    <citation type="submission" date="2017-11" db="EMBL/GenBank/DDBJ databases">
        <title>Genome sequence of the bacterial symbiont EPR9N from a vent mussel Bathymodiolus thermophilus.</title>
        <authorList>
            <person name="Won Y.-J."/>
        </authorList>
    </citation>
    <scope>NUCLEOTIDE SEQUENCE [LARGE SCALE GENOMIC DNA]</scope>
    <source>
        <strain evidence="16 18">EPR9N</strain>
    </source>
</reference>
<evidence type="ECO:0000256" key="12">
    <source>
        <dbReference type="PIRSR" id="PIRSR001492-2"/>
    </source>
</evidence>
<evidence type="ECO:0000259" key="15">
    <source>
        <dbReference type="Pfam" id="PF06415"/>
    </source>
</evidence>
<dbReference type="AlphaFoldDB" id="A0A3G3IJJ3"/>
<comment type="pathway">
    <text evidence="2 10">Carbohydrate degradation; glycolysis; pyruvate from D-glyceraldehyde 3-phosphate: step 3/5.</text>
</comment>
<feature type="binding site" evidence="10 13">
    <location>
        <position position="409"/>
    </location>
    <ligand>
        <name>Mn(2+)</name>
        <dbReference type="ChEBI" id="CHEBI:29035"/>
        <label>1</label>
    </ligand>
</feature>
<reference evidence="17 19" key="2">
    <citation type="submission" date="2020-05" db="EMBL/GenBank/DDBJ databases">
        <authorList>
            <person name="Petersen J."/>
            <person name="Sayavedra L."/>
        </authorList>
    </citation>
    <scope>NUCLEOTIDE SEQUENCE [LARGE SCALE GENOMIC DNA]</scope>
    <source>
        <strain evidence="17">B thermophilus SOXS</strain>
    </source>
</reference>
<dbReference type="Pfam" id="PF01676">
    <property type="entry name" value="Metalloenzyme"/>
    <property type="match status" value="1"/>
</dbReference>
<feature type="binding site" evidence="10 13">
    <location>
        <position position="70"/>
    </location>
    <ligand>
        <name>Mn(2+)</name>
        <dbReference type="ChEBI" id="CHEBI:29035"/>
        <label>2</label>
    </ligand>
</feature>
<dbReference type="SUPFAM" id="SSF64158">
    <property type="entry name" value="2,3-Bisphosphoglycerate-independent phosphoglycerate mutase, substrate-binding domain"/>
    <property type="match status" value="1"/>
</dbReference>
<comment type="catalytic activity">
    <reaction evidence="1 10">
        <text>(2R)-2-phosphoglycerate = (2R)-3-phosphoglycerate</text>
        <dbReference type="Rhea" id="RHEA:15901"/>
        <dbReference type="ChEBI" id="CHEBI:58272"/>
        <dbReference type="ChEBI" id="CHEBI:58289"/>
        <dbReference type="EC" id="5.4.2.12"/>
    </reaction>
</comment>
<feature type="active site" description="Phosphoserine intermediate" evidence="10 11">
    <location>
        <position position="70"/>
    </location>
</feature>
<dbReference type="PANTHER" id="PTHR31637">
    <property type="entry name" value="2,3-BISPHOSPHOGLYCERATE-INDEPENDENT PHOSPHOGLYCERATE MUTASE"/>
    <property type="match status" value="1"/>
</dbReference>
<dbReference type="EMBL" id="CP024634">
    <property type="protein sequence ID" value="AYQ55889.1"/>
    <property type="molecule type" value="Genomic_DNA"/>
</dbReference>
<dbReference type="PANTHER" id="PTHR31637:SF0">
    <property type="entry name" value="2,3-BISPHOSPHOGLYCERATE-INDEPENDENT PHOSPHOGLYCERATE MUTASE"/>
    <property type="match status" value="1"/>
</dbReference>
<dbReference type="EC" id="5.4.2.12" evidence="4 10"/>
<dbReference type="GO" id="GO:0004619">
    <property type="term" value="F:phosphoglycerate mutase activity"/>
    <property type="evidence" value="ECO:0007669"/>
    <property type="project" value="UniProtKB-UniRule"/>
</dbReference>
<feature type="binding site" evidence="10 12">
    <location>
        <position position="131"/>
    </location>
    <ligand>
        <name>substrate</name>
    </ligand>
</feature>
<feature type="binding site" evidence="10 13">
    <location>
        <position position="446"/>
    </location>
    <ligand>
        <name>Mn(2+)</name>
        <dbReference type="ChEBI" id="CHEBI:29035"/>
        <label>2</label>
    </ligand>
</feature>
<dbReference type="Gene3D" id="3.40.1450.10">
    <property type="entry name" value="BPG-independent phosphoglycerate mutase, domain B"/>
    <property type="match status" value="1"/>
</dbReference>
<keyword evidence="19" id="KW-1185">Reference proteome</keyword>
<evidence type="ECO:0000256" key="10">
    <source>
        <dbReference type="HAMAP-Rule" id="MF_01038"/>
    </source>
</evidence>
<feature type="binding site" evidence="10 12">
    <location>
        <position position="338"/>
    </location>
    <ligand>
        <name>substrate</name>
    </ligand>
</feature>
<keyword evidence="8 10" id="KW-0413">Isomerase</keyword>
<evidence type="ECO:0000256" key="11">
    <source>
        <dbReference type="PIRSR" id="PIRSR001492-1"/>
    </source>
</evidence>
<evidence type="ECO:0000313" key="18">
    <source>
        <dbReference type="Proteomes" id="UP000278334"/>
    </source>
</evidence>
<evidence type="ECO:0000256" key="13">
    <source>
        <dbReference type="PIRSR" id="PIRSR001492-3"/>
    </source>
</evidence>
<dbReference type="GO" id="GO:0006096">
    <property type="term" value="P:glycolytic process"/>
    <property type="evidence" value="ECO:0007669"/>
    <property type="project" value="UniProtKB-UniRule"/>
</dbReference>
<dbReference type="Proteomes" id="UP000278334">
    <property type="component" value="Chromosome"/>
</dbReference>
<name>A0A3G3IJJ3_9GAMM</name>
<dbReference type="FunFam" id="3.40.1450.10:FF:000001">
    <property type="entry name" value="2,3-bisphosphoglycerate-independent phosphoglycerate mutase"/>
    <property type="match status" value="1"/>
</dbReference>
<keyword evidence="5 10" id="KW-0479">Metal-binding</keyword>
<feature type="binding site" evidence="10 12">
    <location>
        <position position="193"/>
    </location>
    <ligand>
        <name>substrate</name>
    </ligand>
</feature>
<dbReference type="GO" id="GO:0006007">
    <property type="term" value="P:glucose catabolic process"/>
    <property type="evidence" value="ECO:0007669"/>
    <property type="project" value="InterPro"/>
</dbReference>
<dbReference type="Pfam" id="PF06415">
    <property type="entry name" value="iPGM_N"/>
    <property type="match status" value="1"/>
</dbReference>
<evidence type="ECO:0000256" key="6">
    <source>
        <dbReference type="ARBA" id="ARBA00023152"/>
    </source>
</evidence>
<comment type="cofactor">
    <cofactor evidence="10">
        <name>Mn(2+)</name>
        <dbReference type="ChEBI" id="CHEBI:29035"/>
    </cofactor>
    <text evidence="10">Binds 2 manganese ions per subunit.</text>
</comment>
<feature type="binding site" evidence="10 13">
    <location>
        <position position="465"/>
    </location>
    <ligand>
        <name>Mn(2+)</name>
        <dbReference type="ChEBI" id="CHEBI:29035"/>
        <label>1</label>
    </ligand>
</feature>
<evidence type="ECO:0000256" key="8">
    <source>
        <dbReference type="ARBA" id="ARBA00023235"/>
    </source>
</evidence>
<dbReference type="GO" id="GO:0030145">
    <property type="term" value="F:manganese ion binding"/>
    <property type="evidence" value="ECO:0007669"/>
    <property type="project" value="UniProtKB-UniRule"/>
</dbReference>
<dbReference type="InterPro" id="IPR011258">
    <property type="entry name" value="BPG-indep_PGM_N"/>
</dbReference>
<feature type="domain" description="Metalloenzyme" evidence="14">
    <location>
        <begin position="15"/>
        <end position="503"/>
    </location>
</feature>
<dbReference type="InterPro" id="IPR017850">
    <property type="entry name" value="Alkaline_phosphatase_core_sf"/>
</dbReference>
<feature type="binding site" evidence="10 13">
    <location>
        <position position="20"/>
    </location>
    <ligand>
        <name>Mn(2+)</name>
        <dbReference type="ChEBI" id="CHEBI:29035"/>
        <label>2</label>
    </ligand>
</feature>
<evidence type="ECO:0000313" key="17">
    <source>
        <dbReference type="EMBL" id="CAB5493865.1"/>
    </source>
</evidence>
<organism evidence="16 18">
    <name type="scientific">Bathymodiolus thermophilus thioautotrophic gill symbiont</name>
    <dbReference type="NCBI Taxonomy" id="2360"/>
    <lineage>
        <taxon>Bacteria</taxon>
        <taxon>Pseudomonadati</taxon>
        <taxon>Pseudomonadota</taxon>
        <taxon>Gammaproteobacteria</taxon>
        <taxon>sulfur-oxidizing symbionts</taxon>
    </lineage>
</organism>
<sequence length="518" mass="57591">MYNSAPMNTQKQTKVLIILDGWGHSEVVENNAVALARTPVWDKFNTQFAHTLINTSGKEVGLPGEQMGNSEVGHLNLGAGRIVKQDFTRIQNDISNGDFFRNPVLKNSLEYANDNSKAVHIMGLLSDGGVHSHEEQMYAMLEMAKQYGCQEVYLHIFADGRDCAQKSAKAYILKLEDKITEFGVGEIASVIGRYFSLDRDNRWSRVRCAYELIAKGKGAFLAQSAIEAIDMAYERGETDEFVQSTVIKAPTKIQKGDVMIFMNYRADRARQITQAFTDENFQGFSRGTFVPMQFFCLTEYKKEFNLPVAYPAAKLNNVLGKYLSNLGMTQLRIAETEKYAHVTFFLNGGIERPFYGEDRILIPSPDVATYDLKPEMSIFELTDELAENIESQKYDLIICNFANTDMVGHSGKLDAAIKAVEAVDTCLGIVYQALRSINGEMLITADHGNVEQMVNPDTGEAHTAHTNNPVPLLFIGDRAVTIAEPGTGTLSDIAPTLLLMMDIEQPDEMTGSSLITFN</sequence>
<feature type="binding site" evidence="10 12">
    <location>
        <position position="199"/>
    </location>
    <ligand>
        <name>substrate</name>
    </ligand>
</feature>
<evidence type="ECO:0000313" key="16">
    <source>
        <dbReference type="EMBL" id="AYQ55889.1"/>
    </source>
</evidence>
<feature type="binding site" evidence="10 12">
    <location>
        <begin position="265"/>
        <end position="268"/>
    </location>
    <ligand>
        <name>substrate</name>
    </ligand>
</feature>
<evidence type="ECO:0000256" key="4">
    <source>
        <dbReference type="ARBA" id="ARBA00012026"/>
    </source>
</evidence>
<evidence type="ECO:0000256" key="3">
    <source>
        <dbReference type="ARBA" id="ARBA00008819"/>
    </source>
</evidence>
<feature type="domain" description="BPG-independent PGAM N-terminal" evidence="15">
    <location>
        <begin position="90"/>
        <end position="302"/>
    </location>
</feature>
<proteinExistence type="inferred from homology"/>
<dbReference type="CDD" id="cd16010">
    <property type="entry name" value="iPGM"/>
    <property type="match status" value="1"/>
</dbReference>
<evidence type="ECO:0000256" key="9">
    <source>
        <dbReference type="ARBA" id="ARBA00071648"/>
    </source>
</evidence>
<gene>
    <name evidence="10" type="primary">gpmI</name>
    <name evidence="16" type="ORF">MS2017_0130</name>
    <name evidence="17" type="ORF">THERMOS_2</name>
</gene>
<dbReference type="GO" id="GO:0005829">
    <property type="term" value="C:cytosol"/>
    <property type="evidence" value="ECO:0007669"/>
    <property type="project" value="TreeGrafter"/>
</dbReference>
<protein>
    <recommendedName>
        <fullName evidence="9 10">2,3-bisphosphoglycerate-independent phosphoglycerate mutase</fullName>
        <shortName evidence="10">BPG-independent PGAM</shortName>
        <shortName evidence="10">Phosphoglyceromutase</shortName>
        <shortName evidence="10">iPGM</shortName>
        <ecNumber evidence="4 10">5.4.2.12</ecNumber>
    </recommendedName>
</protein>
<comment type="similarity">
    <text evidence="3 10">Belongs to the BPG-independent phosphoglycerate mutase family.</text>
</comment>
<dbReference type="Proteomes" id="UP000643672">
    <property type="component" value="Unassembled WGS sequence"/>
</dbReference>
<comment type="function">
    <text evidence="10">Catalyzes the interconversion of 2-phosphoglycerate and 3-phosphoglycerate.</text>
</comment>
<evidence type="ECO:0000259" key="14">
    <source>
        <dbReference type="Pfam" id="PF01676"/>
    </source>
</evidence>
<keyword evidence="6 10" id="KW-0324">Glycolysis</keyword>
<dbReference type="PIRSF" id="PIRSF001492">
    <property type="entry name" value="IPGAM"/>
    <property type="match status" value="1"/>
</dbReference>
<evidence type="ECO:0000256" key="2">
    <source>
        <dbReference type="ARBA" id="ARBA00004798"/>
    </source>
</evidence>
<dbReference type="Gene3D" id="3.40.720.10">
    <property type="entry name" value="Alkaline Phosphatase, subunit A"/>
    <property type="match status" value="1"/>
</dbReference>
<dbReference type="InterPro" id="IPR006124">
    <property type="entry name" value="Metalloenzyme"/>
</dbReference>
<dbReference type="HAMAP" id="MF_01038">
    <property type="entry name" value="GpmI"/>
    <property type="match status" value="1"/>
</dbReference>
<dbReference type="InterPro" id="IPR005995">
    <property type="entry name" value="Pgm_bpd_ind"/>
</dbReference>
<dbReference type="InterPro" id="IPR036646">
    <property type="entry name" value="PGAM_B_sf"/>
</dbReference>
<feature type="binding site" evidence="10 13">
    <location>
        <position position="447"/>
    </location>
    <ligand>
        <name>Mn(2+)</name>
        <dbReference type="ChEBI" id="CHEBI:29035"/>
        <label>2</label>
    </ligand>
</feature>
<dbReference type="NCBIfam" id="TIGR01307">
    <property type="entry name" value="pgm_bpd_ind"/>
    <property type="match status" value="1"/>
</dbReference>